<evidence type="ECO:0000256" key="1">
    <source>
        <dbReference type="SAM" id="MobiDB-lite"/>
    </source>
</evidence>
<name>A0ABP7XRH1_9ACTN</name>
<accession>A0ABP7XRH1</accession>
<keyword evidence="3" id="KW-1185">Reference proteome</keyword>
<protein>
    <submittedName>
        <fullName evidence="2">Uncharacterized protein</fullName>
    </submittedName>
</protein>
<reference evidence="3" key="1">
    <citation type="journal article" date="2019" name="Int. J. Syst. Evol. Microbiol.">
        <title>The Global Catalogue of Microorganisms (GCM) 10K type strain sequencing project: providing services to taxonomists for standard genome sequencing and annotation.</title>
        <authorList>
            <consortium name="The Broad Institute Genomics Platform"/>
            <consortium name="The Broad Institute Genome Sequencing Center for Infectious Disease"/>
            <person name="Wu L."/>
            <person name="Ma J."/>
        </authorList>
    </citation>
    <scope>NUCLEOTIDE SEQUENCE [LARGE SCALE GENOMIC DNA]</scope>
    <source>
        <strain evidence="3">JCM 16703</strain>
    </source>
</reference>
<proteinExistence type="predicted"/>
<organism evidence="2 3">
    <name type="scientific">Nocardioides fonticola</name>
    <dbReference type="NCBI Taxonomy" id="450363"/>
    <lineage>
        <taxon>Bacteria</taxon>
        <taxon>Bacillati</taxon>
        <taxon>Actinomycetota</taxon>
        <taxon>Actinomycetes</taxon>
        <taxon>Propionibacteriales</taxon>
        <taxon>Nocardioidaceae</taxon>
        <taxon>Nocardioides</taxon>
    </lineage>
</organism>
<dbReference type="EMBL" id="BAAAZH010000024">
    <property type="protein sequence ID" value="GAA4124160.1"/>
    <property type="molecule type" value="Genomic_DNA"/>
</dbReference>
<evidence type="ECO:0000313" key="3">
    <source>
        <dbReference type="Proteomes" id="UP001501495"/>
    </source>
</evidence>
<comment type="caution">
    <text evidence="2">The sequence shown here is derived from an EMBL/GenBank/DDBJ whole genome shotgun (WGS) entry which is preliminary data.</text>
</comment>
<feature type="region of interest" description="Disordered" evidence="1">
    <location>
        <begin position="1"/>
        <end position="51"/>
    </location>
</feature>
<sequence>MPTPTDAVVLSSTGPSSVLARSAPHRTARSTESSPATRDEHADSSRAIPAYRSPSSEDRIVRIFSVTFRAVAGERRLIAGKIIARQPSSTPDSALMAAASVTCSPANDIPGAGATENVLRGRTSTLTPRFVYVAPRTGTVTCAALASGLRPRPVSRGYASSNVWVVDSGSYLSVSAPLGSWARTVDTDATSRVVEDRGSWTALSRIVRVRAGRSFQVVTDHKVTTCSSVGGSRDSSTGGREICAGHVSTRGSIARAIVTVVQLADSGQACSAPQVITGSRKVTPMVHHAMLAVRGVVTVDRSAACGDRFRIRSSLRHDGGAAFAVHAPSERATVLPR</sequence>
<gene>
    <name evidence="2" type="ORF">GCM10022215_31630</name>
</gene>
<evidence type="ECO:0000313" key="2">
    <source>
        <dbReference type="EMBL" id="GAA4124160.1"/>
    </source>
</evidence>
<dbReference type="Proteomes" id="UP001501495">
    <property type="component" value="Unassembled WGS sequence"/>
</dbReference>